<comment type="caution">
    <text evidence="2">The sequence shown here is derived from an EMBL/GenBank/DDBJ whole genome shotgun (WGS) entry which is preliminary data.</text>
</comment>
<evidence type="ECO:0000313" key="3">
    <source>
        <dbReference type="Proteomes" id="UP001595528"/>
    </source>
</evidence>
<evidence type="ECO:0000313" key="2">
    <source>
        <dbReference type="EMBL" id="MFC3228825.1"/>
    </source>
</evidence>
<dbReference type="Pfam" id="PF07310">
    <property type="entry name" value="PAS_5"/>
    <property type="match status" value="1"/>
</dbReference>
<name>A0ABV7L371_9PROT</name>
<organism evidence="2 3">
    <name type="scientific">Marinibaculum pumilum</name>
    <dbReference type="NCBI Taxonomy" id="1766165"/>
    <lineage>
        <taxon>Bacteria</taxon>
        <taxon>Pseudomonadati</taxon>
        <taxon>Pseudomonadota</taxon>
        <taxon>Alphaproteobacteria</taxon>
        <taxon>Rhodospirillales</taxon>
        <taxon>Rhodospirillaceae</taxon>
        <taxon>Marinibaculum</taxon>
    </lineage>
</organism>
<dbReference type="Proteomes" id="UP001595528">
    <property type="component" value="Unassembled WGS sequence"/>
</dbReference>
<protein>
    <submittedName>
        <fullName evidence="2">PAS domain-containing protein</fullName>
    </submittedName>
</protein>
<feature type="region of interest" description="Disordered" evidence="1">
    <location>
        <begin position="1"/>
        <end position="23"/>
    </location>
</feature>
<evidence type="ECO:0000256" key="1">
    <source>
        <dbReference type="SAM" id="MobiDB-lite"/>
    </source>
</evidence>
<proteinExistence type="predicted"/>
<dbReference type="EMBL" id="JBHRTR010000028">
    <property type="protein sequence ID" value="MFC3228825.1"/>
    <property type="molecule type" value="Genomic_DNA"/>
</dbReference>
<keyword evidence="3" id="KW-1185">Reference proteome</keyword>
<sequence length="191" mass="21594">MGRRAAPVRRGIPGQPDRGPARSWHRRRCRARCCSVPLDLSGVSDPRLVRAFDYWDRIRGDRRMPSRRDIQPKDIKALLPHVFLVDVLRHPPRFRIRLAGTEVNNRFGTDLTGRFLDELDLGSRQQAILAAYAATVDAGEPSLDSEEYLRRDGRPLRYRRLLCPLSSDGRTVDMLFGVLAGLPSAPSGQPE</sequence>
<accession>A0ABV7L371</accession>
<dbReference type="RefSeq" id="WP_379902300.1">
    <property type="nucleotide sequence ID" value="NZ_JBHRTR010000028.1"/>
</dbReference>
<reference evidence="3" key="1">
    <citation type="journal article" date="2019" name="Int. J. Syst. Evol. Microbiol.">
        <title>The Global Catalogue of Microorganisms (GCM) 10K type strain sequencing project: providing services to taxonomists for standard genome sequencing and annotation.</title>
        <authorList>
            <consortium name="The Broad Institute Genomics Platform"/>
            <consortium name="The Broad Institute Genome Sequencing Center for Infectious Disease"/>
            <person name="Wu L."/>
            <person name="Ma J."/>
        </authorList>
    </citation>
    <scope>NUCLEOTIDE SEQUENCE [LARGE SCALE GENOMIC DNA]</scope>
    <source>
        <strain evidence="3">KCTC 42964</strain>
    </source>
</reference>
<dbReference type="InterPro" id="IPR009922">
    <property type="entry name" value="DUF1457"/>
</dbReference>
<gene>
    <name evidence="2" type="ORF">ACFOGJ_16390</name>
</gene>